<dbReference type="AlphaFoldDB" id="A0A7X4KFJ2"/>
<dbReference type="GO" id="GO:0004519">
    <property type="term" value="F:endonuclease activity"/>
    <property type="evidence" value="ECO:0007669"/>
    <property type="project" value="InterPro"/>
</dbReference>
<sequence length="225" mass="24482">MTSPARAHFQRVIAARTAAAAPHGGTLAGASNYELMLAKLATDRARLHQVKSNERKAAVKRELLPEYENYVTGSLEGGRGAQDDVLTTIMLWRIDAGDYAGALPIAEYALTHRLTLPDEFSRSTATVVAEEFAEQAIIALRAGQPFDVEQLKHVADLTEPHDMPDQVRAKLYKAIGLTVQDKPEVALLYLNRALKLHDRSGVKQDIDRLQKQLGNSAAGSNASGT</sequence>
<protein>
    <submittedName>
        <fullName evidence="1">Terminase</fullName>
    </submittedName>
</protein>
<evidence type="ECO:0000313" key="1">
    <source>
        <dbReference type="EMBL" id="MYM70523.1"/>
    </source>
</evidence>
<dbReference type="Proteomes" id="UP000450012">
    <property type="component" value="Unassembled WGS sequence"/>
</dbReference>
<gene>
    <name evidence="1" type="ORF">GTP45_27475</name>
</gene>
<proteinExistence type="predicted"/>
<accession>A0A7X4KFJ2</accession>
<organism evidence="1 2">
    <name type="scientific">Duganella rivi</name>
    <dbReference type="NCBI Taxonomy" id="2666083"/>
    <lineage>
        <taxon>Bacteria</taxon>
        <taxon>Pseudomonadati</taxon>
        <taxon>Pseudomonadota</taxon>
        <taxon>Betaproteobacteria</taxon>
        <taxon>Burkholderiales</taxon>
        <taxon>Oxalobacteraceae</taxon>
        <taxon>Telluria group</taxon>
        <taxon>Duganella</taxon>
    </lineage>
</organism>
<name>A0A7X4KFJ2_9BURK</name>
<keyword evidence="2" id="KW-1185">Reference proteome</keyword>
<evidence type="ECO:0000313" key="2">
    <source>
        <dbReference type="Proteomes" id="UP000450012"/>
    </source>
</evidence>
<comment type="caution">
    <text evidence="1">The sequence shown here is derived from an EMBL/GenBank/DDBJ whole genome shotgun (WGS) entry which is preliminary data.</text>
</comment>
<dbReference type="RefSeq" id="WP_161017025.1">
    <property type="nucleotide sequence ID" value="NZ_WWCK01000011.1"/>
</dbReference>
<reference evidence="1 2" key="1">
    <citation type="submission" date="2019-12" db="EMBL/GenBank/DDBJ databases">
        <title>Novel species isolated from a subtropical stream in China.</title>
        <authorList>
            <person name="Lu H."/>
        </authorList>
    </citation>
    <scope>NUCLEOTIDE SEQUENCE [LARGE SCALE GENOMIC DNA]</scope>
    <source>
        <strain evidence="1 2">FT55W</strain>
    </source>
</reference>
<dbReference type="InterPro" id="IPR010270">
    <property type="entry name" value="Phage_P2_GpM"/>
</dbReference>
<dbReference type="GO" id="GO:0003677">
    <property type="term" value="F:DNA binding"/>
    <property type="evidence" value="ECO:0007669"/>
    <property type="project" value="InterPro"/>
</dbReference>
<dbReference type="Pfam" id="PF05944">
    <property type="entry name" value="Phage_term_smal"/>
    <property type="match status" value="1"/>
</dbReference>
<dbReference type="EMBL" id="WWCK01000011">
    <property type="protein sequence ID" value="MYM70523.1"/>
    <property type="molecule type" value="Genomic_DNA"/>
</dbReference>